<protein>
    <submittedName>
        <fullName evidence="7">Cytochrome c3 family protein</fullName>
    </submittedName>
</protein>
<keyword evidence="2" id="KW-0349">Heme</keyword>
<dbReference type="Pfam" id="PF02085">
    <property type="entry name" value="Cytochrom_CIII"/>
    <property type="match status" value="1"/>
</dbReference>
<keyword evidence="1" id="KW-0813">Transport</keyword>
<dbReference type="AlphaFoldDB" id="A0A7Y7M582"/>
<proteinExistence type="predicted"/>
<keyword evidence="3" id="KW-0479">Metal-binding</keyword>
<dbReference type="CDD" id="cd08168">
    <property type="entry name" value="Cytochrom_C3"/>
    <property type="match status" value="1"/>
</dbReference>
<evidence type="ECO:0000256" key="1">
    <source>
        <dbReference type="ARBA" id="ARBA00022448"/>
    </source>
</evidence>
<sequence length="122" mass="13395">MTAALAGVLAAMLVLAGWGYRPRPGHADPLPVMFLHRAHSAYNCVQCHHDSLDPGLSALPHRKCILCHVTRPDLAAGARATFHDFCESCHLARRRDHLAAGPIRLCHECHTPRPGERAQDIL</sequence>
<gene>
    <name evidence="7" type="ORF">HUK84_06160</name>
</gene>
<name>A0A7Y7M582_9PROT</name>
<dbReference type="Proteomes" id="UP000534870">
    <property type="component" value="Unassembled WGS sequence"/>
</dbReference>
<keyword evidence="4" id="KW-0249">Electron transport</keyword>
<evidence type="ECO:0000256" key="3">
    <source>
        <dbReference type="ARBA" id="ARBA00022723"/>
    </source>
</evidence>
<organism evidence="7 8">
    <name type="scientific">Nguyenibacter vanlangensis</name>
    <dbReference type="NCBI Taxonomy" id="1216886"/>
    <lineage>
        <taxon>Bacteria</taxon>
        <taxon>Pseudomonadati</taxon>
        <taxon>Pseudomonadota</taxon>
        <taxon>Alphaproteobacteria</taxon>
        <taxon>Acetobacterales</taxon>
        <taxon>Acetobacteraceae</taxon>
        <taxon>Nguyenibacter</taxon>
    </lineage>
</organism>
<dbReference type="InterPro" id="IPR020942">
    <property type="entry name" value="Cyt_c_III_dom"/>
</dbReference>
<dbReference type="GO" id="GO:0009055">
    <property type="term" value="F:electron transfer activity"/>
    <property type="evidence" value="ECO:0007669"/>
    <property type="project" value="InterPro"/>
</dbReference>
<evidence type="ECO:0000256" key="2">
    <source>
        <dbReference type="ARBA" id="ARBA00022617"/>
    </source>
</evidence>
<evidence type="ECO:0000256" key="5">
    <source>
        <dbReference type="ARBA" id="ARBA00023004"/>
    </source>
</evidence>
<dbReference type="Gene3D" id="3.90.10.10">
    <property type="entry name" value="Cytochrome C3"/>
    <property type="match status" value="1"/>
</dbReference>
<evidence type="ECO:0000313" key="8">
    <source>
        <dbReference type="Proteomes" id="UP000534870"/>
    </source>
</evidence>
<evidence type="ECO:0000313" key="7">
    <source>
        <dbReference type="EMBL" id="NVN10732.1"/>
    </source>
</evidence>
<reference evidence="7 8" key="1">
    <citation type="submission" date="2020-06" db="EMBL/GenBank/DDBJ databases">
        <title>Description of novel acetic acid bacteria.</title>
        <authorList>
            <person name="Sombolestani A."/>
        </authorList>
    </citation>
    <scope>NUCLEOTIDE SEQUENCE [LARGE SCALE GENOMIC DNA]</scope>
    <source>
        <strain evidence="7 8">LMG 31431</strain>
    </source>
</reference>
<dbReference type="GO" id="GO:0046872">
    <property type="term" value="F:metal ion binding"/>
    <property type="evidence" value="ECO:0007669"/>
    <property type="project" value="UniProtKB-KW"/>
</dbReference>
<dbReference type="InterPro" id="IPR036280">
    <property type="entry name" value="Multihaem_cyt_sf"/>
</dbReference>
<dbReference type="GO" id="GO:0020037">
    <property type="term" value="F:heme binding"/>
    <property type="evidence" value="ECO:0007669"/>
    <property type="project" value="InterPro"/>
</dbReference>
<feature type="domain" description="Class III cytochrome C" evidence="6">
    <location>
        <begin position="30"/>
        <end position="110"/>
    </location>
</feature>
<comment type="caution">
    <text evidence="7">The sequence shown here is derived from an EMBL/GenBank/DDBJ whole genome shotgun (WGS) entry which is preliminary data.</text>
</comment>
<evidence type="ECO:0000256" key="4">
    <source>
        <dbReference type="ARBA" id="ARBA00022982"/>
    </source>
</evidence>
<dbReference type="SUPFAM" id="SSF48695">
    <property type="entry name" value="Multiheme cytochromes"/>
    <property type="match status" value="1"/>
</dbReference>
<keyword evidence="5" id="KW-0408">Iron</keyword>
<dbReference type="EMBL" id="JABXXP010000069">
    <property type="protein sequence ID" value="NVN10732.1"/>
    <property type="molecule type" value="Genomic_DNA"/>
</dbReference>
<accession>A0A7Y7M582</accession>
<evidence type="ECO:0000259" key="6">
    <source>
        <dbReference type="Pfam" id="PF02085"/>
    </source>
</evidence>